<dbReference type="InterPro" id="IPR007197">
    <property type="entry name" value="rSAM"/>
</dbReference>
<keyword evidence="10" id="KW-1185">Reference proteome</keyword>
<dbReference type="SFLD" id="SFLDG01280">
    <property type="entry name" value="HydE/PylB-like"/>
    <property type="match status" value="1"/>
</dbReference>
<dbReference type="InterPro" id="IPR034422">
    <property type="entry name" value="HydE/PylB-like"/>
</dbReference>
<proteinExistence type="predicted"/>
<dbReference type="InterPro" id="IPR058240">
    <property type="entry name" value="rSAM_sf"/>
</dbReference>
<comment type="caution">
    <text evidence="9">The sequence shown here is derived from an EMBL/GenBank/DDBJ whole genome shotgun (WGS) entry which is preliminary data.</text>
</comment>
<keyword evidence="5" id="KW-0408">Iron</keyword>
<dbReference type="SFLD" id="SFLDS00029">
    <property type="entry name" value="Radical_SAM"/>
    <property type="match status" value="1"/>
</dbReference>
<dbReference type="SFLD" id="SFLDG01060">
    <property type="entry name" value="BATS_domain_containing"/>
    <property type="match status" value="1"/>
</dbReference>
<dbReference type="Gene3D" id="3.20.20.70">
    <property type="entry name" value="Aldolase class I"/>
    <property type="match status" value="1"/>
</dbReference>
<comment type="cofactor">
    <cofactor evidence="7">
        <name>[2Fe-2S] cluster</name>
        <dbReference type="ChEBI" id="CHEBI:190135"/>
    </cofactor>
</comment>
<dbReference type="EMBL" id="JBCHKQ010000003">
    <property type="protein sequence ID" value="MEM5948325.1"/>
    <property type="molecule type" value="Genomic_DNA"/>
</dbReference>
<evidence type="ECO:0000259" key="8">
    <source>
        <dbReference type="PROSITE" id="PS51918"/>
    </source>
</evidence>
<evidence type="ECO:0000256" key="5">
    <source>
        <dbReference type="ARBA" id="ARBA00023004"/>
    </source>
</evidence>
<dbReference type="PANTHER" id="PTHR43726">
    <property type="entry name" value="3-METHYLORNITHINE SYNTHASE"/>
    <property type="match status" value="1"/>
</dbReference>
<evidence type="ECO:0000313" key="10">
    <source>
        <dbReference type="Proteomes" id="UP001466331"/>
    </source>
</evidence>
<keyword evidence="2" id="KW-0004">4Fe-4S</keyword>
<comment type="cofactor">
    <cofactor evidence="1">
        <name>[4Fe-4S] cluster</name>
        <dbReference type="ChEBI" id="CHEBI:49883"/>
    </cofactor>
</comment>
<dbReference type="SFLD" id="SFLDG01082">
    <property type="entry name" value="B12-binding_domain_containing"/>
    <property type="match status" value="1"/>
</dbReference>
<evidence type="ECO:0000256" key="4">
    <source>
        <dbReference type="ARBA" id="ARBA00022723"/>
    </source>
</evidence>
<dbReference type="SMART" id="SM00729">
    <property type="entry name" value="Elp3"/>
    <property type="match status" value="1"/>
</dbReference>
<keyword evidence="3" id="KW-0949">S-adenosyl-L-methionine</keyword>
<keyword evidence="4" id="KW-0479">Metal-binding</keyword>
<reference evidence="9 10" key="1">
    <citation type="submission" date="2024-03" db="EMBL/GenBank/DDBJ databases">
        <title>Ignisphaera cupida sp. nov., a hyperthermophilic hydrolytic archaeon from a hot spring of Kamchatka, and proposal of Ignisphaeraceae fam. nov.</title>
        <authorList>
            <person name="Podosokorskaya O.A."/>
            <person name="Elcheninov A.G."/>
            <person name="Maltseva A.I."/>
            <person name="Zayulina K.S."/>
            <person name="Novikov A."/>
            <person name="Merkel A.Y."/>
        </authorList>
    </citation>
    <scope>NUCLEOTIDE SEQUENCE [LARGE SCALE GENOMIC DNA]</scope>
    <source>
        <strain evidence="9 10">38H-sp</strain>
    </source>
</reference>
<dbReference type="SMART" id="SM00876">
    <property type="entry name" value="BATS"/>
    <property type="match status" value="1"/>
</dbReference>
<dbReference type="InterPro" id="IPR010722">
    <property type="entry name" value="BATS_dom"/>
</dbReference>
<evidence type="ECO:0000256" key="3">
    <source>
        <dbReference type="ARBA" id="ARBA00022691"/>
    </source>
</evidence>
<dbReference type="InterPro" id="IPR024021">
    <property type="entry name" value="FeFe-hyd_HydE_rSAM"/>
</dbReference>
<evidence type="ECO:0000256" key="2">
    <source>
        <dbReference type="ARBA" id="ARBA00022485"/>
    </source>
</evidence>
<dbReference type="SUPFAM" id="SSF102114">
    <property type="entry name" value="Radical SAM enzymes"/>
    <property type="match status" value="1"/>
</dbReference>
<dbReference type="InterPro" id="IPR013785">
    <property type="entry name" value="Aldolase_TIM"/>
</dbReference>
<evidence type="ECO:0000256" key="6">
    <source>
        <dbReference type="ARBA" id="ARBA00023014"/>
    </source>
</evidence>
<evidence type="ECO:0000256" key="7">
    <source>
        <dbReference type="ARBA" id="ARBA00034078"/>
    </source>
</evidence>
<dbReference type="NCBIfam" id="TIGR03956">
    <property type="entry name" value="rSAM_HydE"/>
    <property type="match status" value="1"/>
</dbReference>
<accession>A0ABU9UED2</accession>
<dbReference type="PANTHER" id="PTHR43726:SF1">
    <property type="entry name" value="BIOTIN SYNTHASE"/>
    <property type="match status" value="1"/>
</dbReference>
<feature type="domain" description="Radical SAM core" evidence="8">
    <location>
        <begin position="42"/>
        <end position="268"/>
    </location>
</feature>
<dbReference type="Pfam" id="PF04055">
    <property type="entry name" value="Radical_SAM"/>
    <property type="match status" value="1"/>
</dbReference>
<sequence length="354" mass="39759">MNRADFFLAQLDEDSPVKDYIRELWALSLDKLKSMADDACKNTYGDEVYLRGLIEYTNVCRMDCLYCGIRKSNDKVNRYRLDEDSILAAVEEGYGRGFRTFVLQGGEDPEWPAERLARLVAKIKELCNYEVAVTLSSGLMTKDDYVILRDAGADRYLMRFETADSKLHERLRGGISLRRRIQALLDMRDAGFELGSGFMCGLPGEDDEVMLKNLYLCKLLELDMIGIGPFIPHPDTPLKDAPQLGLERTLKAEAILRIILPGANLPATTAAGSLQPDGRERMLECGANVLMPNLTPVIHKKDYLLYPGKICLDEDGFKCVSCLSLRVASVGKKIVWDIGTSKNYKERNGHVSRT</sequence>
<name>A0ABU9UED2_9SPIR</name>
<dbReference type="PROSITE" id="PS51918">
    <property type="entry name" value="RADICAL_SAM"/>
    <property type="match status" value="1"/>
</dbReference>
<protein>
    <submittedName>
        <fullName evidence="9">[FeFe] hydrogenase H-cluster radical SAM maturase HydE</fullName>
    </submittedName>
</protein>
<organism evidence="9 10">
    <name type="scientific">Rarispira pelagica</name>
    <dbReference type="NCBI Taxonomy" id="3141764"/>
    <lineage>
        <taxon>Bacteria</taxon>
        <taxon>Pseudomonadati</taxon>
        <taxon>Spirochaetota</taxon>
        <taxon>Spirochaetia</taxon>
        <taxon>Winmispirales</taxon>
        <taxon>Winmispiraceae</taxon>
        <taxon>Rarispira</taxon>
    </lineage>
</organism>
<dbReference type="Proteomes" id="UP001466331">
    <property type="component" value="Unassembled WGS sequence"/>
</dbReference>
<keyword evidence="6" id="KW-0411">Iron-sulfur</keyword>
<gene>
    <name evidence="9" type="primary">hydE</name>
    <name evidence="9" type="ORF">WKV44_07190</name>
</gene>
<dbReference type="InterPro" id="IPR006638">
    <property type="entry name" value="Elp3/MiaA/NifB-like_rSAM"/>
</dbReference>
<dbReference type="RefSeq" id="WP_420069776.1">
    <property type="nucleotide sequence ID" value="NZ_JBCHKQ010000003.1"/>
</dbReference>
<dbReference type="SFLD" id="SFLDF00348">
    <property type="entry name" value="FeFe_hydrogenase_maturase_(Hyd"/>
    <property type="match status" value="1"/>
</dbReference>
<evidence type="ECO:0000313" key="9">
    <source>
        <dbReference type="EMBL" id="MEM5948325.1"/>
    </source>
</evidence>
<dbReference type="CDD" id="cd01335">
    <property type="entry name" value="Radical_SAM"/>
    <property type="match status" value="1"/>
</dbReference>
<evidence type="ECO:0000256" key="1">
    <source>
        <dbReference type="ARBA" id="ARBA00001966"/>
    </source>
</evidence>